<dbReference type="InterPro" id="IPR036768">
    <property type="entry name" value="PolIII_chi_sf"/>
</dbReference>
<name>A0A3B0RE60_9ZZZZ</name>
<gene>
    <name evidence="1" type="ORF">MNBD_ALPHA05-1456</name>
</gene>
<proteinExistence type="predicted"/>
<dbReference type="PANTHER" id="PTHR38767">
    <property type="entry name" value="DNA POLYMERASE III SUBUNIT CHI"/>
    <property type="match status" value="1"/>
</dbReference>
<dbReference type="EMBL" id="UOEH01000059">
    <property type="protein sequence ID" value="VAV91260.1"/>
    <property type="molecule type" value="Genomic_DNA"/>
</dbReference>
<evidence type="ECO:0000313" key="1">
    <source>
        <dbReference type="EMBL" id="VAV91260.1"/>
    </source>
</evidence>
<sequence length="149" mass="16530">MTEVLFYHLERARLEEVLPGLLEKTLTRDWRAVVRTGTKARAEALDAHLWTYKDEGFLPHAAAGEGARQPVWLTDGEDMPNAPQILFLVDGARADPAAIAALERCVMIFDGRDEAAVGEARSFWKDVKAAGCDATYWKQSAQGGWEKQA</sequence>
<dbReference type="InterPro" id="IPR007459">
    <property type="entry name" value="DNA_pol3_chi"/>
</dbReference>
<dbReference type="GO" id="GO:0006260">
    <property type="term" value="P:DNA replication"/>
    <property type="evidence" value="ECO:0007669"/>
    <property type="project" value="InterPro"/>
</dbReference>
<organism evidence="1">
    <name type="scientific">hydrothermal vent metagenome</name>
    <dbReference type="NCBI Taxonomy" id="652676"/>
    <lineage>
        <taxon>unclassified sequences</taxon>
        <taxon>metagenomes</taxon>
        <taxon>ecological metagenomes</taxon>
    </lineage>
</organism>
<dbReference type="NCBIfam" id="NF004347">
    <property type="entry name" value="PRK05728.1-4"/>
    <property type="match status" value="1"/>
</dbReference>
<dbReference type="Pfam" id="PF04364">
    <property type="entry name" value="DNA_pol3_chi"/>
    <property type="match status" value="1"/>
</dbReference>
<dbReference type="SUPFAM" id="SSF102400">
    <property type="entry name" value="DNA polymerase III chi subunit"/>
    <property type="match status" value="1"/>
</dbReference>
<dbReference type="GO" id="GO:0032298">
    <property type="term" value="P:positive regulation of DNA-templated DNA replication initiation"/>
    <property type="evidence" value="ECO:0007669"/>
    <property type="project" value="TreeGrafter"/>
</dbReference>
<accession>A0A3B0RE60</accession>
<keyword evidence="1" id="KW-0548">Nucleotidyltransferase</keyword>
<dbReference type="EC" id="2.7.7.7" evidence="1"/>
<dbReference type="PANTHER" id="PTHR38767:SF1">
    <property type="entry name" value="DNA POLYMERASE III SUBUNIT CHI"/>
    <property type="match status" value="1"/>
</dbReference>
<dbReference type="Gene3D" id="3.40.50.10110">
    <property type="entry name" value="DNA polymerase III subunit chi"/>
    <property type="match status" value="1"/>
</dbReference>
<dbReference type="GO" id="GO:0003677">
    <property type="term" value="F:DNA binding"/>
    <property type="evidence" value="ECO:0007669"/>
    <property type="project" value="InterPro"/>
</dbReference>
<keyword evidence="1" id="KW-0808">Transferase</keyword>
<dbReference type="AlphaFoldDB" id="A0A3B0RE60"/>
<reference evidence="1" key="1">
    <citation type="submission" date="2018-06" db="EMBL/GenBank/DDBJ databases">
        <authorList>
            <person name="Zhirakovskaya E."/>
        </authorList>
    </citation>
    <scope>NUCLEOTIDE SEQUENCE</scope>
</reference>
<protein>
    <submittedName>
        <fullName evidence="1">DNA polymerase III chi subunit</fullName>
        <ecNumber evidence="1">2.7.7.7</ecNumber>
    </submittedName>
</protein>
<dbReference type="GO" id="GO:0003887">
    <property type="term" value="F:DNA-directed DNA polymerase activity"/>
    <property type="evidence" value="ECO:0007669"/>
    <property type="project" value="UniProtKB-EC"/>
</dbReference>